<name>A0A9X2D3U3_9ACTN</name>
<dbReference type="RefSeq" id="WP_250825794.1">
    <property type="nucleotide sequence ID" value="NZ_JAMOIL010000001.1"/>
</dbReference>
<keyword evidence="3" id="KW-1185">Reference proteome</keyword>
<protein>
    <submittedName>
        <fullName evidence="2">Uncharacterized protein</fullName>
    </submittedName>
</protein>
<sequence>MRESFVRVQATYRGRLGVEVGIFVAVDHLRRAGRLSSEETERYLEIDDWFDAHLPHPGFYADGNTIGAVTWFREPVPAEMADQVSALRAILDAHGVAHEEVRSVDPGTEVYRDAYQVGVLPHERREPAPVPPGTVLAPTSPGSKRAVAASTVRTVVLDDLDGAEASVVVAGLRRQGYRVVGRNDAGPADDADRVDVLVVGDGTTPDVRWTPAQGTAALVDALAARGVDARLGRAD</sequence>
<comment type="caution">
    <text evidence="2">The sequence shown here is derived from an EMBL/GenBank/DDBJ whole genome shotgun (WGS) entry which is preliminary data.</text>
</comment>
<feature type="region of interest" description="Disordered" evidence="1">
    <location>
        <begin position="123"/>
        <end position="142"/>
    </location>
</feature>
<gene>
    <name evidence="2" type="ORF">M8330_00840</name>
</gene>
<evidence type="ECO:0000313" key="3">
    <source>
        <dbReference type="Proteomes" id="UP001139485"/>
    </source>
</evidence>
<reference evidence="2" key="1">
    <citation type="submission" date="2022-05" db="EMBL/GenBank/DDBJ databases">
        <authorList>
            <person name="Tuo L."/>
        </authorList>
    </citation>
    <scope>NUCLEOTIDE SEQUENCE</scope>
    <source>
        <strain evidence="2">BSK12Z-4</strain>
    </source>
</reference>
<dbReference type="Proteomes" id="UP001139485">
    <property type="component" value="Unassembled WGS sequence"/>
</dbReference>
<proteinExistence type="predicted"/>
<evidence type="ECO:0000256" key="1">
    <source>
        <dbReference type="SAM" id="MobiDB-lite"/>
    </source>
</evidence>
<organism evidence="2 3">
    <name type="scientific">Nocardioides bruguierae</name>
    <dbReference type="NCBI Taxonomy" id="2945102"/>
    <lineage>
        <taxon>Bacteria</taxon>
        <taxon>Bacillati</taxon>
        <taxon>Actinomycetota</taxon>
        <taxon>Actinomycetes</taxon>
        <taxon>Propionibacteriales</taxon>
        <taxon>Nocardioidaceae</taxon>
        <taxon>Nocardioides</taxon>
    </lineage>
</organism>
<accession>A0A9X2D3U3</accession>
<dbReference type="EMBL" id="JAMOIL010000001">
    <property type="protein sequence ID" value="MCM0618836.1"/>
    <property type="molecule type" value="Genomic_DNA"/>
</dbReference>
<dbReference type="AlphaFoldDB" id="A0A9X2D3U3"/>
<evidence type="ECO:0000313" key="2">
    <source>
        <dbReference type="EMBL" id="MCM0618836.1"/>
    </source>
</evidence>